<sequence length="87" mass="10129">MDTANNTYPDLKFPSSELSAFAVTIDFFIISFKNGNLIHFVPDNVQTFYDWLIAHGVRDIQKENPTAITPNRESKGWFKRKKQHEKL</sequence>
<protein>
    <submittedName>
        <fullName evidence="2">Uncharacterized protein</fullName>
    </submittedName>
</protein>
<comment type="caution">
    <text evidence="2">The sequence shown here is derived from an EMBL/GenBank/DDBJ whole genome shotgun (WGS) entry which is preliminary data.</text>
</comment>
<organism evidence="2 3">
    <name type="scientific">Chryseobacterium flavum</name>
    <dbReference type="NCBI Taxonomy" id="415851"/>
    <lineage>
        <taxon>Bacteria</taxon>
        <taxon>Pseudomonadati</taxon>
        <taxon>Bacteroidota</taxon>
        <taxon>Flavobacteriia</taxon>
        <taxon>Flavobacteriales</taxon>
        <taxon>Weeksellaceae</taxon>
        <taxon>Chryseobacterium group</taxon>
        <taxon>Chryseobacterium</taxon>
    </lineage>
</organism>
<dbReference type="RefSeq" id="WP_115956421.1">
    <property type="nucleotide sequence ID" value="NZ_CBCRVL010000002.1"/>
</dbReference>
<name>A0A3D9CUM8_9FLAO</name>
<proteinExistence type="predicted"/>
<reference evidence="2 3" key="1">
    <citation type="journal article" date="2007" name="Int. J. Syst. Evol. Microbiol.">
        <title>Chryseobacterium flavum sp. nov., isolated from polluted soil.</title>
        <authorList>
            <person name="Zhou Y."/>
            <person name="Dong J."/>
            <person name="Wang X."/>
            <person name="Huang X."/>
            <person name="Zhang K.Y."/>
            <person name="Zhang Y.Q."/>
            <person name="Guo Y.F."/>
            <person name="Lai R."/>
            <person name="Li W.J."/>
        </authorList>
    </citation>
    <scope>NUCLEOTIDE SEQUENCE [LARGE SCALE GENOMIC DNA]</scope>
    <source>
        <strain evidence="2 3">KCTC 12877</strain>
    </source>
</reference>
<feature type="compositionally biased region" description="Basic residues" evidence="1">
    <location>
        <begin position="77"/>
        <end position="87"/>
    </location>
</feature>
<evidence type="ECO:0000313" key="3">
    <source>
        <dbReference type="Proteomes" id="UP000256769"/>
    </source>
</evidence>
<accession>A0A3D9CUM8</accession>
<feature type="region of interest" description="Disordered" evidence="1">
    <location>
        <begin position="64"/>
        <end position="87"/>
    </location>
</feature>
<dbReference type="EMBL" id="QNUE01000001">
    <property type="protein sequence ID" value="REC69462.1"/>
    <property type="molecule type" value="Genomic_DNA"/>
</dbReference>
<dbReference type="OrthoDB" id="795906at2"/>
<evidence type="ECO:0000256" key="1">
    <source>
        <dbReference type="SAM" id="MobiDB-lite"/>
    </source>
</evidence>
<gene>
    <name evidence="2" type="ORF">DRF59_00935</name>
</gene>
<dbReference type="Proteomes" id="UP000256769">
    <property type="component" value="Unassembled WGS sequence"/>
</dbReference>
<dbReference type="AlphaFoldDB" id="A0A3D9CUM8"/>
<evidence type="ECO:0000313" key="2">
    <source>
        <dbReference type="EMBL" id="REC69462.1"/>
    </source>
</evidence>
<keyword evidence="3" id="KW-1185">Reference proteome</keyword>